<keyword evidence="3" id="KW-0233">DNA recombination</keyword>
<dbReference type="InterPro" id="IPR042525">
    <property type="entry name" value="Rad52_Rad59_Rad22_sf"/>
</dbReference>
<name>A0A1E3QNL1_9ASCO</name>
<keyword evidence="4" id="KW-0234">DNA repair</keyword>
<dbReference type="Pfam" id="PF04098">
    <property type="entry name" value="Rad52_Rad22"/>
    <property type="match status" value="1"/>
</dbReference>
<organism evidence="5 6">
    <name type="scientific">Babjeviella inositovora NRRL Y-12698</name>
    <dbReference type="NCBI Taxonomy" id="984486"/>
    <lineage>
        <taxon>Eukaryota</taxon>
        <taxon>Fungi</taxon>
        <taxon>Dikarya</taxon>
        <taxon>Ascomycota</taxon>
        <taxon>Saccharomycotina</taxon>
        <taxon>Pichiomycetes</taxon>
        <taxon>Serinales incertae sedis</taxon>
        <taxon>Babjeviella</taxon>
    </lineage>
</organism>
<dbReference type="Gene3D" id="3.30.390.80">
    <property type="entry name" value="DNA repair protein Rad52/59/22"/>
    <property type="match status" value="1"/>
</dbReference>
<reference evidence="6" key="1">
    <citation type="submission" date="2016-05" db="EMBL/GenBank/DDBJ databases">
        <title>Comparative genomics of biotechnologically important yeasts.</title>
        <authorList>
            <consortium name="DOE Joint Genome Institute"/>
            <person name="Riley R."/>
            <person name="Haridas S."/>
            <person name="Wolfe K.H."/>
            <person name="Lopes M.R."/>
            <person name="Hittinger C.T."/>
            <person name="Goker M."/>
            <person name="Salamov A."/>
            <person name="Wisecaver J."/>
            <person name="Long T.M."/>
            <person name="Aerts A.L."/>
            <person name="Barry K."/>
            <person name="Choi C."/>
            <person name="Clum A."/>
            <person name="Coughlan A.Y."/>
            <person name="Deshpande S."/>
            <person name="Douglass A.P."/>
            <person name="Hanson S.J."/>
            <person name="Klenk H.-P."/>
            <person name="Labutti K."/>
            <person name="Lapidus A."/>
            <person name="Lindquist E."/>
            <person name="Lipzen A."/>
            <person name="Meier-Kolthoff J.P."/>
            <person name="Ohm R.A."/>
            <person name="Otillar R.P."/>
            <person name="Pangilinan J."/>
            <person name="Peng Y."/>
            <person name="Rokas A."/>
            <person name="Rosa C.A."/>
            <person name="Scheuner C."/>
            <person name="Sibirny A.A."/>
            <person name="Slot J.C."/>
            <person name="Stielow J.B."/>
            <person name="Sun H."/>
            <person name="Kurtzman C.P."/>
            <person name="Blackwell M."/>
            <person name="Grigoriev I.V."/>
            <person name="Jeffries T.W."/>
        </authorList>
    </citation>
    <scope>NUCLEOTIDE SEQUENCE [LARGE SCALE GENOMIC DNA]</scope>
    <source>
        <strain evidence="6">NRRL Y-12698</strain>
    </source>
</reference>
<dbReference type="GO" id="GO:0045002">
    <property type="term" value="P:double-strand break repair via single-strand annealing"/>
    <property type="evidence" value="ECO:0007669"/>
    <property type="project" value="TreeGrafter"/>
</dbReference>
<dbReference type="InterPro" id="IPR041247">
    <property type="entry name" value="Rad52_fam"/>
</dbReference>
<dbReference type="GO" id="GO:0005634">
    <property type="term" value="C:nucleus"/>
    <property type="evidence" value="ECO:0007669"/>
    <property type="project" value="TreeGrafter"/>
</dbReference>
<dbReference type="OrthoDB" id="206565at2759"/>
<gene>
    <name evidence="5" type="ORF">BABINDRAFT_162103</name>
</gene>
<keyword evidence="2" id="KW-0227">DNA damage</keyword>
<dbReference type="STRING" id="984486.A0A1E3QNL1"/>
<evidence type="ECO:0000313" key="5">
    <source>
        <dbReference type="EMBL" id="ODQ79034.1"/>
    </source>
</evidence>
<evidence type="ECO:0000256" key="1">
    <source>
        <dbReference type="ARBA" id="ARBA00006638"/>
    </source>
</evidence>
<evidence type="ECO:0000256" key="2">
    <source>
        <dbReference type="ARBA" id="ARBA00022763"/>
    </source>
</evidence>
<dbReference type="Proteomes" id="UP000094336">
    <property type="component" value="Unassembled WGS sequence"/>
</dbReference>
<dbReference type="GO" id="GO:0006312">
    <property type="term" value="P:mitotic recombination"/>
    <property type="evidence" value="ECO:0007669"/>
    <property type="project" value="TreeGrafter"/>
</dbReference>
<protein>
    <recommendedName>
        <fullName evidence="7">DNA repair protein RAD59</fullName>
    </recommendedName>
</protein>
<dbReference type="EMBL" id="KV454433">
    <property type="protein sequence ID" value="ODQ79034.1"/>
    <property type="molecule type" value="Genomic_DNA"/>
</dbReference>
<evidence type="ECO:0000256" key="4">
    <source>
        <dbReference type="ARBA" id="ARBA00023204"/>
    </source>
</evidence>
<proteinExistence type="inferred from homology"/>
<dbReference type="GO" id="GO:0000724">
    <property type="term" value="P:double-strand break repair via homologous recombination"/>
    <property type="evidence" value="ECO:0007669"/>
    <property type="project" value="TreeGrafter"/>
</dbReference>
<keyword evidence="6" id="KW-1185">Reference proteome</keyword>
<dbReference type="PANTHER" id="PTHR12132:SF2">
    <property type="entry name" value="DNA REPAIR PROTEIN RAD59"/>
    <property type="match status" value="1"/>
</dbReference>
<dbReference type="GeneID" id="30147029"/>
<comment type="similarity">
    <text evidence="1">Belongs to the RAD52 family.</text>
</comment>
<dbReference type="RefSeq" id="XP_018984362.1">
    <property type="nucleotide sequence ID" value="XM_019129176.1"/>
</dbReference>
<evidence type="ECO:0000256" key="3">
    <source>
        <dbReference type="ARBA" id="ARBA00023172"/>
    </source>
</evidence>
<sequence>MTDQAVVWHGDDVASDDEIASSSFKLFPESTSMDFGDVSLWPNRPASKWAGSKLGALQFKLEKLMQRARCNKYSRDNDPKDFPKRIKGFQVIRLANSVFGVHGWSSKITSLKTLVCDMDGSVVNLVVEVTLAVTLKDGTFNEGIGTGSMTNYPAEKIDTKGAVFQMCRKEAVTNALKTCILSFGEDLMERDSARDLKFFDNQIR</sequence>
<accession>A0A1E3QNL1</accession>
<dbReference type="AlphaFoldDB" id="A0A1E3QNL1"/>
<dbReference type="InterPro" id="IPR007232">
    <property type="entry name" value="Rad52_Rad59_Rad22"/>
</dbReference>
<evidence type="ECO:0008006" key="7">
    <source>
        <dbReference type="Google" id="ProtNLM"/>
    </source>
</evidence>
<dbReference type="PANTHER" id="PTHR12132">
    <property type="entry name" value="DNA REPAIR AND RECOMBINATION PROTEIN RAD52, RAD59"/>
    <property type="match status" value="1"/>
</dbReference>
<dbReference type="SUPFAM" id="SSF54768">
    <property type="entry name" value="dsRNA-binding domain-like"/>
    <property type="match status" value="1"/>
</dbReference>
<evidence type="ECO:0000313" key="6">
    <source>
        <dbReference type="Proteomes" id="UP000094336"/>
    </source>
</evidence>